<sequence length="314" mass="34774">MVRAWLVPQTNPSGPKVEVGSGLLIGRKDCCRIKITGATVSAVQCEVRWNGKRNCFELSDRSSNGTFLNGRLVLKGGEPLALEHGDQVQLTKRWQQSAALQFNFELGEPEPVKAEPDSRPPEPDSRPEPDPPDPPNPPDPPVPAVKADLERSLAELESRAAKLATQLAECVQLRPRPDAEEQEQLRAEVDAALQEAAREEGIGSAHRELIDDCHKTQESLRCALQELLAGREQLVEKRRRFQENARATRAVENRIQDLEAAKRSALQDLRLQMQGVVAEIQEQSNCLSHCLATEAERGVKRRREDLDTADTAAG</sequence>
<name>A0AA36J260_9DINO</name>
<dbReference type="PROSITE" id="PS50006">
    <property type="entry name" value="FHA_DOMAIN"/>
    <property type="match status" value="1"/>
</dbReference>
<dbReference type="Gene3D" id="2.60.200.20">
    <property type="match status" value="1"/>
</dbReference>
<dbReference type="SMART" id="SM00240">
    <property type="entry name" value="FHA"/>
    <property type="match status" value="1"/>
</dbReference>
<feature type="compositionally biased region" description="Pro residues" evidence="2">
    <location>
        <begin position="132"/>
        <end position="143"/>
    </location>
</feature>
<dbReference type="InterPro" id="IPR000253">
    <property type="entry name" value="FHA_dom"/>
</dbReference>
<dbReference type="InterPro" id="IPR008984">
    <property type="entry name" value="SMAD_FHA_dom_sf"/>
</dbReference>
<dbReference type="EMBL" id="CAUJNA010003256">
    <property type="protein sequence ID" value="CAJ1397138.1"/>
    <property type="molecule type" value="Genomic_DNA"/>
</dbReference>
<feature type="compositionally biased region" description="Basic and acidic residues" evidence="2">
    <location>
        <begin position="110"/>
        <end position="129"/>
    </location>
</feature>
<comment type="caution">
    <text evidence="4">The sequence shown here is derived from an EMBL/GenBank/DDBJ whole genome shotgun (WGS) entry which is preliminary data.</text>
</comment>
<evidence type="ECO:0000259" key="3">
    <source>
        <dbReference type="PROSITE" id="PS50006"/>
    </source>
</evidence>
<evidence type="ECO:0000313" key="5">
    <source>
        <dbReference type="Proteomes" id="UP001178507"/>
    </source>
</evidence>
<reference evidence="4" key="1">
    <citation type="submission" date="2023-08" db="EMBL/GenBank/DDBJ databases">
        <authorList>
            <person name="Chen Y."/>
            <person name="Shah S."/>
            <person name="Dougan E. K."/>
            <person name="Thang M."/>
            <person name="Chan C."/>
        </authorList>
    </citation>
    <scope>NUCLEOTIDE SEQUENCE</scope>
</reference>
<evidence type="ECO:0000256" key="2">
    <source>
        <dbReference type="SAM" id="MobiDB-lite"/>
    </source>
</evidence>
<feature type="domain" description="FHA" evidence="3">
    <location>
        <begin position="23"/>
        <end position="73"/>
    </location>
</feature>
<dbReference type="Pfam" id="PF00498">
    <property type="entry name" value="FHA"/>
    <property type="match status" value="1"/>
</dbReference>
<dbReference type="SUPFAM" id="SSF49879">
    <property type="entry name" value="SMAD/FHA domain"/>
    <property type="match status" value="1"/>
</dbReference>
<protein>
    <recommendedName>
        <fullName evidence="3">FHA domain-containing protein</fullName>
    </recommendedName>
</protein>
<dbReference type="CDD" id="cd00060">
    <property type="entry name" value="FHA"/>
    <property type="match status" value="1"/>
</dbReference>
<keyword evidence="5" id="KW-1185">Reference proteome</keyword>
<evidence type="ECO:0000256" key="1">
    <source>
        <dbReference type="SAM" id="Coils"/>
    </source>
</evidence>
<dbReference type="AlphaFoldDB" id="A0AA36J260"/>
<proteinExistence type="predicted"/>
<organism evidence="4 5">
    <name type="scientific">Effrenium voratum</name>
    <dbReference type="NCBI Taxonomy" id="2562239"/>
    <lineage>
        <taxon>Eukaryota</taxon>
        <taxon>Sar</taxon>
        <taxon>Alveolata</taxon>
        <taxon>Dinophyceae</taxon>
        <taxon>Suessiales</taxon>
        <taxon>Symbiodiniaceae</taxon>
        <taxon>Effrenium</taxon>
    </lineage>
</organism>
<evidence type="ECO:0000313" key="4">
    <source>
        <dbReference type="EMBL" id="CAJ1397138.1"/>
    </source>
</evidence>
<gene>
    <name evidence="4" type="ORF">EVOR1521_LOCUS21216</name>
</gene>
<keyword evidence="1" id="KW-0175">Coiled coil</keyword>
<feature type="region of interest" description="Disordered" evidence="2">
    <location>
        <begin position="106"/>
        <end position="145"/>
    </location>
</feature>
<accession>A0AA36J260</accession>
<dbReference type="Proteomes" id="UP001178507">
    <property type="component" value="Unassembled WGS sequence"/>
</dbReference>
<feature type="coiled-coil region" evidence="1">
    <location>
        <begin position="146"/>
        <end position="268"/>
    </location>
</feature>